<dbReference type="EMBL" id="JADGJD010001491">
    <property type="protein sequence ID" value="KAJ3041380.1"/>
    <property type="molecule type" value="Genomic_DNA"/>
</dbReference>
<dbReference type="Proteomes" id="UP001212841">
    <property type="component" value="Unassembled WGS sequence"/>
</dbReference>
<evidence type="ECO:0000313" key="2">
    <source>
        <dbReference type="Proteomes" id="UP001212841"/>
    </source>
</evidence>
<proteinExistence type="predicted"/>
<dbReference type="AlphaFoldDB" id="A0AAD5X1B3"/>
<evidence type="ECO:0000313" key="1">
    <source>
        <dbReference type="EMBL" id="KAJ3041380.1"/>
    </source>
</evidence>
<protein>
    <submittedName>
        <fullName evidence="1">Uncharacterized protein</fullName>
    </submittedName>
</protein>
<keyword evidence="2" id="KW-1185">Reference proteome</keyword>
<reference evidence="1" key="1">
    <citation type="submission" date="2020-05" db="EMBL/GenBank/DDBJ databases">
        <title>Phylogenomic resolution of chytrid fungi.</title>
        <authorList>
            <person name="Stajich J.E."/>
            <person name="Amses K."/>
            <person name="Simmons R."/>
            <person name="Seto K."/>
            <person name="Myers J."/>
            <person name="Bonds A."/>
            <person name="Quandt C.A."/>
            <person name="Barry K."/>
            <person name="Liu P."/>
            <person name="Grigoriev I."/>
            <person name="Longcore J.E."/>
            <person name="James T.Y."/>
        </authorList>
    </citation>
    <scope>NUCLEOTIDE SEQUENCE</scope>
    <source>
        <strain evidence="1">JEL0318</strain>
    </source>
</reference>
<comment type="caution">
    <text evidence="1">The sequence shown here is derived from an EMBL/GenBank/DDBJ whole genome shotgun (WGS) entry which is preliminary data.</text>
</comment>
<accession>A0AAD5X1B3</accession>
<name>A0AAD5X1B3_9FUNG</name>
<gene>
    <name evidence="1" type="ORF">HK097_002286</name>
</gene>
<organism evidence="1 2">
    <name type="scientific">Rhizophlyctis rosea</name>
    <dbReference type="NCBI Taxonomy" id="64517"/>
    <lineage>
        <taxon>Eukaryota</taxon>
        <taxon>Fungi</taxon>
        <taxon>Fungi incertae sedis</taxon>
        <taxon>Chytridiomycota</taxon>
        <taxon>Chytridiomycota incertae sedis</taxon>
        <taxon>Chytridiomycetes</taxon>
        <taxon>Rhizophlyctidales</taxon>
        <taxon>Rhizophlyctidaceae</taxon>
        <taxon>Rhizophlyctis</taxon>
    </lineage>
</organism>
<sequence length="251" mass="27546">MLWEESADYTSHIPNAHYMGNPSHTTEAPTLTLESLAADEHMMDVTMSADEMAGMRTGGPQLNLHQLQQVRQYEKQLLEKMKEVRSLLEQQGDTSMGDITNPDAVVSPVTSLSFARTKLGDAVPWSAFTCYRADGSFDVTCQHGIDAICITCNIYHASVTYDIRIWYTHRPASYRLSIHHTAPATLTHGQQLVGSHYTGASPAANPTACHYATFTTGTDLCRLGCNSLTDHASGTCTCGEGSYCWETEKES</sequence>